<feature type="domain" description="Zn(2)-C6 fungal-type" evidence="4">
    <location>
        <begin position="17"/>
        <end position="47"/>
    </location>
</feature>
<proteinExistence type="predicted"/>
<dbReference type="GO" id="GO:0000981">
    <property type="term" value="F:DNA-binding transcription factor activity, RNA polymerase II-specific"/>
    <property type="evidence" value="ECO:0007669"/>
    <property type="project" value="InterPro"/>
</dbReference>
<dbReference type="Pfam" id="PF00172">
    <property type="entry name" value="Zn_clus"/>
    <property type="match status" value="1"/>
</dbReference>
<dbReference type="Pfam" id="PF11951">
    <property type="entry name" value="Fungal_trans_2"/>
    <property type="match status" value="1"/>
</dbReference>
<gene>
    <name evidence="5" type="ORF">VE01_05068</name>
</gene>
<sequence>MLKEKRTNSLAFSQTDCHTCTSAGRACDRRRPQCSTCLGLGVKCGGFVTPLSWDNNRIWLGKPSQKTRYIYDGSRGNESPMASPKPPPKAFRFVDASSRRKRRRRVSPVSSPEEEICRASESESPEEIGMESYLAHPSGSLLDDFDPLNFGDCELLDTVIPNPQEFMPDWMAATFPGQESQNQMILTAQPSSNIVGHGSEDVFTQSLMDLLETVSTHPFESHQLEPPRLVASPTRQPPSEISTELIPNHIGNQHERLFQMYDTELCVLPLTSDVAFNPFRCRRQVLQGSRLLFHAILALCCRHQNHLTGTWAKEASEHRTKAVELLDSASKSDQVTKIGLHVLEPILVMFTLDCTLSATGPWSGHLMRVRSVLDACGGPLALDNSRVRSQVGMLFWWDATLALISRQGIIIDQSYLDHLMLSQGQDEWSFYDLTGCPGDLFVHLVQLSELAKQRELAACMTWLTFDLSPVIKIEREIQQWQSSLFADAYGSNFDTIVENASESDAEADIEERFHAKQDRYHCAEAWRYSLLIYIERVFRWDRKCPRPLILTWLVRKTMDHVRCCRRTSQTQKQLLLPVFLAGSEMTDEEMRGFTRQYCKWWANRSRYNMFNSVSSLLEDIWEEGHSHAWWGSVIDRKTRSTGVGDPGVQFLFG</sequence>
<comment type="subcellular location">
    <subcellularLocation>
        <location evidence="1">Nucleus</location>
    </subcellularLocation>
</comment>
<dbReference type="RefSeq" id="XP_018131466.1">
    <property type="nucleotide sequence ID" value="XM_018274534.2"/>
</dbReference>
<reference evidence="6" key="2">
    <citation type="journal article" date="2018" name="Nat. Commun.">
        <title>Extreme sensitivity to ultraviolet light in the fungal pathogen causing white-nose syndrome of bats.</title>
        <authorList>
            <person name="Palmer J.M."/>
            <person name="Drees K.P."/>
            <person name="Foster J.T."/>
            <person name="Lindner D.L."/>
        </authorList>
    </citation>
    <scope>NUCLEOTIDE SEQUENCE [LARGE SCALE GENOMIC DNA]</scope>
    <source>
        <strain evidence="6">UAMH 10579</strain>
    </source>
</reference>
<dbReference type="InterPro" id="IPR021858">
    <property type="entry name" value="Fun_TF"/>
</dbReference>
<dbReference type="STRING" id="342668.A0A1B8GPG1"/>
<organism evidence="5 6">
    <name type="scientific">Pseudogymnoascus verrucosus</name>
    <dbReference type="NCBI Taxonomy" id="342668"/>
    <lineage>
        <taxon>Eukaryota</taxon>
        <taxon>Fungi</taxon>
        <taxon>Dikarya</taxon>
        <taxon>Ascomycota</taxon>
        <taxon>Pezizomycotina</taxon>
        <taxon>Leotiomycetes</taxon>
        <taxon>Thelebolales</taxon>
        <taxon>Thelebolaceae</taxon>
        <taxon>Pseudogymnoascus</taxon>
    </lineage>
</organism>
<dbReference type="PANTHER" id="PTHR37534:SF46">
    <property type="entry name" value="ZN(II)2CYS6 TRANSCRIPTION FACTOR (EUROFUNG)"/>
    <property type="match status" value="1"/>
</dbReference>
<protein>
    <recommendedName>
        <fullName evidence="4">Zn(2)-C6 fungal-type domain-containing protein</fullName>
    </recommendedName>
</protein>
<reference evidence="5 6" key="1">
    <citation type="submission" date="2016-03" db="EMBL/GenBank/DDBJ databases">
        <title>Comparative genomics of Pseudogymnoascus destructans, the fungus causing white-nose syndrome of bats.</title>
        <authorList>
            <person name="Palmer J.M."/>
            <person name="Drees K.P."/>
            <person name="Foster J.T."/>
            <person name="Lindner D.L."/>
        </authorList>
    </citation>
    <scope>NUCLEOTIDE SEQUENCE [LARGE SCALE GENOMIC DNA]</scope>
    <source>
        <strain evidence="5 6">UAMH 10579</strain>
    </source>
</reference>
<evidence type="ECO:0000256" key="1">
    <source>
        <dbReference type="ARBA" id="ARBA00004123"/>
    </source>
</evidence>
<dbReference type="SUPFAM" id="SSF57701">
    <property type="entry name" value="Zn2/Cys6 DNA-binding domain"/>
    <property type="match status" value="1"/>
</dbReference>
<dbReference type="GO" id="GO:0005634">
    <property type="term" value="C:nucleus"/>
    <property type="evidence" value="ECO:0007669"/>
    <property type="project" value="UniProtKB-SubCell"/>
</dbReference>
<accession>A0A1B8GPG1</accession>
<keyword evidence="2" id="KW-0539">Nucleus</keyword>
<dbReference type="AlphaFoldDB" id="A0A1B8GPG1"/>
<feature type="region of interest" description="Disordered" evidence="3">
    <location>
        <begin position="72"/>
        <end position="91"/>
    </location>
</feature>
<dbReference type="EMBL" id="KV460220">
    <property type="protein sequence ID" value="OBT97733.1"/>
    <property type="molecule type" value="Genomic_DNA"/>
</dbReference>
<evidence type="ECO:0000313" key="6">
    <source>
        <dbReference type="Proteomes" id="UP000091956"/>
    </source>
</evidence>
<keyword evidence="6" id="KW-1185">Reference proteome</keyword>
<dbReference type="PANTHER" id="PTHR37534">
    <property type="entry name" value="TRANSCRIPTIONAL ACTIVATOR PROTEIN UGA3"/>
    <property type="match status" value="1"/>
</dbReference>
<dbReference type="Proteomes" id="UP000091956">
    <property type="component" value="Unassembled WGS sequence"/>
</dbReference>
<evidence type="ECO:0000313" key="5">
    <source>
        <dbReference type="EMBL" id="OBT97733.1"/>
    </source>
</evidence>
<feature type="region of interest" description="Disordered" evidence="3">
    <location>
        <begin position="96"/>
        <end position="123"/>
    </location>
</feature>
<evidence type="ECO:0000256" key="3">
    <source>
        <dbReference type="SAM" id="MobiDB-lite"/>
    </source>
</evidence>
<dbReference type="GeneID" id="28838454"/>
<dbReference type="GO" id="GO:0008270">
    <property type="term" value="F:zinc ion binding"/>
    <property type="evidence" value="ECO:0007669"/>
    <property type="project" value="InterPro"/>
</dbReference>
<evidence type="ECO:0000259" key="4">
    <source>
        <dbReference type="Pfam" id="PF00172"/>
    </source>
</evidence>
<dbReference type="InterPro" id="IPR001138">
    <property type="entry name" value="Zn2Cys6_DnaBD"/>
</dbReference>
<evidence type="ECO:0000256" key="2">
    <source>
        <dbReference type="ARBA" id="ARBA00023242"/>
    </source>
</evidence>
<name>A0A1B8GPG1_9PEZI</name>
<dbReference type="OrthoDB" id="2015447at2759"/>
<dbReference type="InterPro" id="IPR036864">
    <property type="entry name" value="Zn2-C6_fun-type_DNA-bd_sf"/>
</dbReference>